<evidence type="ECO:0000313" key="1">
    <source>
        <dbReference type="EMBL" id="KAH7917060.1"/>
    </source>
</evidence>
<keyword evidence="1" id="KW-0540">Nuclease</keyword>
<dbReference type="EMBL" id="MU267311">
    <property type="protein sequence ID" value="KAH7917060.1"/>
    <property type="molecule type" value="Genomic_DNA"/>
</dbReference>
<reference evidence="1" key="1">
    <citation type="journal article" date="2021" name="New Phytol.">
        <title>Evolutionary innovations through gain and loss of genes in the ectomycorrhizal Boletales.</title>
        <authorList>
            <person name="Wu G."/>
            <person name="Miyauchi S."/>
            <person name="Morin E."/>
            <person name="Kuo A."/>
            <person name="Drula E."/>
            <person name="Varga T."/>
            <person name="Kohler A."/>
            <person name="Feng B."/>
            <person name="Cao Y."/>
            <person name="Lipzen A."/>
            <person name="Daum C."/>
            <person name="Hundley H."/>
            <person name="Pangilinan J."/>
            <person name="Johnson J."/>
            <person name="Barry K."/>
            <person name="LaButti K."/>
            <person name="Ng V."/>
            <person name="Ahrendt S."/>
            <person name="Min B."/>
            <person name="Choi I.G."/>
            <person name="Park H."/>
            <person name="Plett J.M."/>
            <person name="Magnuson J."/>
            <person name="Spatafora J.W."/>
            <person name="Nagy L.G."/>
            <person name="Henrissat B."/>
            <person name="Grigoriev I.V."/>
            <person name="Yang Z.L."/>
            <person name="Xu J."/>
            <person name="Martin F.M."/>
        </authorList>
    </citation>
    <scope>NUCLEOTIDE SEQUENCE</scope>
    <source>
        <strain evidence="1">KUC20120723A-06</strain>
    </source>
</reference>
<proteinExistence type="predicted"/>
<gene>
    <name evidence="1" type="ORF">BV22DRAFT_1027028</name>
</gene>
<evidence type="ECO:0000313" key="2">
    <source>
        <dbReference type="Proteomes" id="UP000790709"/>
    </source>
</evidence>
<keyword evidence="1" id="KW-0378">Hydrolase</keyword>
<name>A0ACB8AV17_9AGAM</name>
<keyword evidence="2" id="KW-1185">Reference proteome</keyword>
<sequence>MLVGISEAICLLFFNLSFILYYNNLADLALLKFNFSKLIHKKTILISKEKLNKILIKKYSTLPNKDNKDIIFNQWLAGLIDGDGCFQLSKKGYASLEIVMETRDKHCLYLIKQKFGGSVKLRSGVNWLRYRIHHKKGLLDLINSINGEIRNPIRLLQLNKICDKYEITLIQPKALTYNNGWLSGFFDSDGSVYLNLQSSQLFITASQKNKYLLDQLAELYDGRVYILKDSFKWVVFRKTEILKLLDYFVLCPSRSAKHNRLKSIRRYHELRDLKAHLATENSILGKAWKKFLIKWDKFEK</sequence>
<dbReference type="Proteomes" id="UP000790709">
    <property type="component" value="Unassembled WGS sequence"/>
</dbReference>
<comment type="caution">
    <text evidence="1">The sequence shown here is derived from an EMBL/GenBank/DDBJ whole genome shotgun (WGS) entry which is preliminary data.</text>
</comment>
<organism evidence="1 2">
    <name type="scientific">Leucogyrophana mollusca</name>
    <dbReference type="NCBI Taxonomy" id="85980"/>
    <lineage>
        <taxon>Eukaryota</taxon>
        <taxon>Fungi</taxon>
        <taxon>Dikarya</taxon>
        <taxon>Basidiomycota</taxon>
        <taxon>Agaricomycotina</taxon>
        <taxon>Agaricomycetes</taxon>
        <taxon>Agaricomycetidae</taxon>
        <taxon>Boletales</taxon>
        <taxon>Boletales incertae sedis</taxon>
        <taxon>Leucogyrophana</taxon>
    </lineage>
</organism>
<protein>
    <submittedName>
        <fullName evidence="1">Homing endonuclease</fullName>
    </submittedName>
</protein>
<accession>A0ACB8AV17</accession>
<keyword evidence="1" id="KW-0255">Endonuclease</keyword>